<protein>
    <recommendedName>
        <fullName evidence="9">Branched-chain amino acid transport system carrier protein</fullName>
    </recommendedName>
</protein>
<dbReference type="InterPro" id="IPR004685">
    <property type="entry name" value="Brnchd-chn_aa_trnsp_Livcs"/>
</dbReference>
<reference evidence="10 11" key="1">
    <citation type="submission" date="2020-10" db="EMBL/GenBank/DDBJ databases">
        <title>Bacillus sp. HD4P25, an endophyte from a halophyte.</title>
        <authorList>
            <person name="Sun J.-Q."/>
        </authorList>
    </citation>
    <scope>NUCLEOTIDE SEQUENCE [LARGE SCALE GENOMIC DNA]</scope>
    <source>
        <strain evidence="10 11">YIM 93174</strain>
    </source>
</reference>
<comment type="caution">
    <text evidence="10">The sequence shown here is derived from an EMBL/GenBank/DDBJ whole genome shotgun (WGS) entry which is preliminary data.</text>
</comment>
<dbReference type="PANTHER" id="PTHR30588">
    <property type="entry name" value="BRANCHED-CHAIN AMINO ACID TRANSPORT SYSTEM 2 CARRIER PROTEIN"/>
    <property type="match status" value="1"/>
</dbReference>
<keyword evidence="8 9" id="KW-0472">Membrane</keyword>
<feature type="transmembrane region" description="Helical" evidence="9">
    <location>
        <begin position="342"/>
        <end position="362"/>
    </location>
</feature>
<dbReference type="Pfam" id="PF05525">
    <property type="entry name" value="Branch_AA_trans"/>
    <property type="match status" value="1"/>
</dbReference>
<dbReference type="Proteomes" id="UP001516662">
    <property type="component" value="Unassembled WGS sequence"/>
</dbReference>
<keyword evidence="4" id="KW-1003">Cell membrane</keyword>
<accession>A0ABR9QIG7</accession>
<evidence type="ECO:0000256" key="4">
    <source>
        <dbReference type="ARBA" id="ARBA00022475"/>
    </source>
</evidence>
<feature type="transmembrane region" description="Helical" evidence="9">
    <location>
        <begin position="275"/>
        <end position="305"/>
    </location>
</feature>
<dbReference type="RefSeq" id="WP_193535822.1">
    <property type="nucleotide sequence ID" value="NZ_JADCLJ010000019.1"/>
</dbReference>
<evidence type="ECO:0000256" key="7">
    <source>
        <dbReference type="ARBA" id="ARBA00022989"/>
    </source>
</evidence>
<feature type="transmembrane region" description="Helical" evidence="9">
    <location>
        <begin position="154"/>
        <end position="172"/>
    </location>
</feature>
<evidence type="ECO:0000256" key="3">
    <source>
        <dbReference type="ARBA" id="ARBA00022448"/>
    </source>
</evidence>
<keyword evidence="5 9" id="KW-0812">Transmembrane</keyword>
<dbReference type="NCBIfam" id="TIGR00796">
    <property type="entry name" value="livcs"/>
    <property type="match status" value="1"/>
</dbReference>
<keyword evidence="7 9" id="KW-1133">Transmembrane helix</keyword>
<evidence type="ECO:0000256" key="2">
    <source>
        <dbReference type="ARBA" id="ARBA00008540"/>
    </source>
</evidence>
<keyword evidence="11" id="KW-1185">Reference proteome</keyword>
<dbReference type="PANTHER" id="PTHR30588:SF8">
    <property type="entry name" value="BRANCHED-CHAIN AMINO ACID PERMEASE BRAB"/>
    <property type="match status" value="1"/>
</dbReference>
<evidence type="ECO:0000256" key="1">
    <source>
        <dbReference type="ARBA" id="ARBA00004651"/>
    </source>
</evidence>
<comment type="function">
    <text evidence="9">Component of the transport system for branched-chain amino acids.</text>
</comment>
<evidence type="ECO:0000256" key="9">
    <source>
        <dbReference type="RuleBase" id="RU362122"/>
    </source>
</evidence>
<gene>
    <name evidence="10" type="primary">brnQ</name>
    <name evidence="10" type="ORF">IMZ08_09475</name>
</gene>
<evidence type="ECO:0000313" key="10">
    <source>
        <dbReference type="EMBL" id="MBE4908285.1"/>
    </source>
</evidence>
<feature type="transmembrane region" description="Helical" evidence="9">
    <location>
        <begin position="192"/>
        <end position="214"/>
    </location>
</feature>
<feature type="transmembrane region" description="Helical" evidence="9">
    <location>
        <begin position="374"/>
        <end position="396"/>
    </location>
</feature>
<evidence type="ECO:0000313" key="11">
    <source>
        <dbReference type="Proteomes" id="UP001516662"/>
    </source>
</evidence>
<evidence type="ECO:0000256" key="6">
    <source>
        <dbReference type="ARBA" id="ARBA00022970"/>
    </source>
</evidence>
<evidence type="ECO:0000256" key="8">
    <source>
        <dbReference type="ARBA" id="ARBA00023136"/>
    </source>
</evidence>
<feature type="transmembrane region" description="Helical" evidence="9">
    <location>
        <begin position="120"/>
        <end position="142"/>
    </location>
</feature>
<comment type="similarity">
    <text evidence="2 9">Belongs to the branched chain amino acid transporter family.</text>
</comment>
<feature type="transmembrane region" description="Helical" evidence="9">
    <location>
        <begin position="416"/>
        <end position="434"/>
    </location>
</feature>
<sequence>MKDIVLKKREILTIGLMLFALFFGAGNMIFPPLLGQLAGSNVWIAILGFLLTGVGLPLLGIIAIAYSGGNLQLIANRVNPLFGFIFTLTLYMAIGPFFGIPRTATTAYEIGVVPFLAAELNGNISLMVYTMIFFLITYLLSLNPSKLVDRIGKYLTPVLLVVIAFLVGKALLSPMGSLQTPAESYVHSPFFTGFIEGYLTMDTIAALVFGIVIIHSVMEKGVTNRISLLKTCTIAGLIAASGLAIVYVSLAYLGATSVEAIGYAENGGIILSTSASYLLGSVGTSILSIAITFACLTTAVGLVSACAKYLTTLTNKISYKSFVALLTIFSLGVANIGLTQLIAFSVPILIIIYPLAIVLILLSFAHPLIGEKSMIYSLALLATGLISIFDGLNSAGIEFPLLLQFFKEFLPLYEQGIGWVVPAIIGAILGYILSMRK</sequence>
<organism evidence="10 11">
    <name type="scientific">Litchfieldia luteola</name>
    <dbReference type="NCBI Taxonomy" id="682179"/>
    <lineage>
        <taxon>Bacteria</taxon>
        <taxon>Bacillati</taxon>
        <taxon>Bacillota</taxon>
        <taxon>Bacilli</taxon>
        <taxon>Bacillales</taxon>
        <taxon>Bacillaceae</taxon>
        <taxon>Litchfieldia</taxon>
    </lineage>
</organism>
<proteinExistence type="inferred from homology"/>
<feature type="transmembrane region" description="Helical" evidence="9">
    <location>
        <begin position="42"/>
        <end position="66"/>
    </location>
</feature>
<feature type="transmembrane region" description="Helical" evidence="9">
    <location>
        <begin position="234"/>
        <end position="255"/>
    </location>
</feature>
<evidence type="ECO:0000256" key="5">
    <source>
        <dbReference type="ARBA" id="ARBA00022692"/>
    </source>
</evidence>
<name>A0ABR9QIG7_9BACI</name>
<keyword evidence="6 9" id="KW-0029">Amino-acid transport</keyword>
<feature type="transmembrane region" description="Helical" evidence="9">
    <location>
        <begin position="12"/>
        <end position="30"/>
    </location>
</feature>
<keyword evidence="3 9" id="KW-0813">Transport</keyword>
<feature type="transmembrane region" description="Helical" evidence="9">
    <location>
        <begin position="78"/>
        <end position="100"/>
    </location>
</feature>
<dbReference type="EMBL" id="JADCLJ010000019">
    <property type="protein sequence ID" value="MBE4908285.1"/>
    <property type="molecule type" value="Genomic_DNA"/>
</dbReference>
<feature type="transmembrane region" description="Helical" evidence="9">
    <location>
        <begin position="317"/>
        <end position="336"/>
    </location>
</feature>
<comment type="subcellular location">
    <subcellularLocation>
        <location evidence="1 9">Cell membrane</location>
        <topology evidence="1 9">Multi-pass membrane protein</topology>
    </subcellularLocation>
</comment>